<dbReference type="Proteomes" id="UP000265515">
    <property type="component" value="Unassembled WGS sequence"/>
</dbReference>
<dbReference type="Gramene" id="GBG88117">
    <property type="protein sequence ID" value="GBG88117"/>
    <property type="gene ID" value="CBR_g46606"/>
</dbReference>
<proteinExistence type="predicted"/>
<dbReference type="EMBL" id="BFEA01000650">
    <property type="protein sequence ID" value="GBG88117.1"/>
    <property type="molecule type" value="Genomic_DNA"/>
</dbReference>
<protein>
    <submittedName>
        <fullName evidence="2">Uncharacterized protein</fullName>
    </submittedName>
</protein>
<comment type="caution">
    <text evidence="2">The sequence shown here is derived from an EMBL/GenBank/DDBJ whole genome shotgun (WGS) entry which is preliminary data.</text>
</comment>
<dbReference type="AlphaFoldDB" id="A0A388M0L9"/>
<evidence type="ECO:0000313" key="3">
    <source>
        <dbReference type="Proteomes" id="UP000265515"/>
    </source>
</evidence>
<organism evidence="2 3">
    <name type="scientific">Chara braunii</name>
    <name type="common">Braun's stonewort</name>
    <dbReference type="NCBI Taxonomy" id="69332"/>
    <lineage>
        <taxon>Eukaryota</taxon>
        <taxon>Viridiplantae</taxon>
        <taxon>Streptophyta</taxon>
        <taxon>Charophyceae</taxon>
        <taxon>Charales</taxon>
        <taxon>Characeae</taxon>
        <taxon>Chara</taxon>
    </lineage>
</organism>
<gene>
    <name evidence="2" type="ORF">CBR_g46606</name>
</gene>
<sequence length="1161" mass="136798">MDAIKNAWDIGHFPHFVQMLCFSNIVVLVGARQRNRQEFDDELRVICERLELRKQEYDKECRELVGRSAKIERILLRIWAVSYTHLDVYKRQAWDIGHFPHFVQMLCFSNIVVLVGARQRNRQEFDDELRVICERLELRKQEYDKECRELVGRSAKIERILLRIWAVSYTHLDVYKRQAWDIGHFPHFVQMLCFSNIVVLVGARQRNRQEFDDELRVICERLELRKQEYDKECRELVGRSAKIERILLRIWAVSYTHLDVYKRQAWDIGHFPHFVQMLCFSNIVVLVGARQRNRQEFDDELRVICERLELRKQEYDKECRELVGRSAKIERILLRIWAVSYTHLDVYKRQAWDIGHFPHFVQMLCFSNIVVLVGARQRNRQEFDDELRVICERLELRKQEYDKECRELVGRSAKIERILLRIWAVSYTHLDVYKRQAWDIGHFPHFVQMLCFSNIVVLVGARQRNRQEFDDELRVICERLELRKQEYDKECRELVGRSAKIERILLRIWAVSYTHLDVYKRQAWDIGHFPHFVQMLCFSNIVVLVGARQRNRQEFDDELRVICERLELRKQEYDKECRELVGRSAKIERILLRIWAVSYTHLDVYKRQAWDIGHFPHFVQMLCFSNIVVLVGARQRNRQEFDDELRVICERLELRKQEYDKECRELVGRSAKIERILLRIWAVSYTHLDVYKRQAWDIGHFPHFVQMLCFSNIVVLVGARQRNRQEFDDELRVICERLELRKQEYDKECRELVGRSAKIERILLRIWGVDDSHLEGRFRETRETASPITESLRGTLGRGLGHAAEFARGRATASRTTKCDDLVIEAEEREEMERAIVAIATTMRNSPLTDSPAADSASEQDRYTAFAPMTSAYWVEHTSTAFRHAIWKMETFNHVAQISIRALQFLGNITDAQVKECRAQVLKSTNVNTSGQMITLPTGRRSWKRQRSDCDAFLHLRYTSRVMEPLSIRKIINEVLARIIVDETATWLERAMIGWTYNTSIASKLCSPMEVFCDFDASQWLEAYDPERCPVQIAQACGHAQQRFDHPTPVRRAYARDHVGLVNHGQSSSPRDHQLRAESHPLYDPRRGQGGGRGGRALGQAHGGGTGTAGTHGIHTGIYAEDNPEEGEGENDKLYKEQYRHVTAQPSEHPVVKRELEFLTG</sequence>
<feature type="region of interest" description="Disordered" evidence="1">
    <location>
        <begin position="1081"/>
        <end position="1132"/>
    </location>
</feature>
<feature type="compositionally biased region" description="Gly residues" evidence="1">
    <location>
        <begin position="1088"/>
        <end position="1110"/>
    </location>
</feature>
<name>A0A388M0L9_CHABU</name>
<evidence type="ECO:0000313" key="2">
    <source>
        <dbReference type="EMBL" id="GBG88117.1"/>
    </source>
</evidence>
<keyword evidence="3" id="KW-1185">Reference proteome</keyword>
<reference evidence="2 3" key="1">
    <citation type="journal article" date="2018" name="Cell">
        <title>The Chara Genome: Secondary Complexity and Implications for Plant Terrestrialization.</title>
        <authorList>
            <person name="Nishiyama T."/>
            <person name="Sakayama H."/>
            <person name="Vries J.D."/>
            <person name="Buschmann H."/>
            <person name="Saint-Marcoux D."/>
            <person name="Ullrich K.K."/>
            <person name="Haas F.B."/>
            <person name="Vanderstraeten L."/>
            <person name="Becker D."/>
            <person name="Lang D."/>
            <person name="Vosolsobe S."/>
            <person name="Rombauts S."/>
            <person name="Wilhelmsson P.K.I."/>
            <person name="Janitza P."/>
            <person name="Kern R."/>
            <person name="Heyl A."/>
            <person name="Rumpler F."/>
            <person name="Villalobos L.I.A.C."/>
            <person name="Clay J.M."/>
            <person name="Skokan R."/>
            <person name="Toyoda A."/>
            <person name="Suzuki Y."/>
            <person name="Kagoshima H."/>
            <person name="Schijlen E."/>
            <person name="Tajeshwar N."/>
            <person name="Catarino B."/>
            <person name="Hetherington A.J."/>
            <person name="Saltykova A."/>
            <person name="Bonnot C."/>
            <person name="Breuninger H."/>
            <person name="Symeonidi A."/>
            <person name="Radhakrishnan G.V."/>
            <person name="Van Nieuwerburgh F."/>
            <person name="Deforce D."/>
            <person name="Chang C."/>
            <person name="Karol K.G."/>
            <person name="Hedrich R."/>
            <person name="Ulvskov P."/>
            <person name="Glockner G."/>
            <person name="Delwiche C.F."/>
            <person name="Petrasek J."/>
            <person name="Van de Peer Y."/>
            <person name="Friml J."/>
            <person name="Beilby M."/>
            <person name="Dolan L."/>
            <person name="Kohara Y."/>
            <person name="Sugano S."/>
            <person name="Fujiyama A."/>
            <person name="Delaux P.-M."/>
            <person name="Quint M."/>
            <person name="TheiBen G."/>
            <person name="Hagemann M."/>
            <person name="Harholt J."/>
            <person name="Dunand C."/>
            <person name="Zachgo S."/>
            <person name="Langdale J."/>
            <person name="Maumus F."/>
            <person name="Straeten D.V.D."/>
            <person name="Gould S.B."/>
            <person name="Rensing S.A."/>
        </authorList>
    </citation>
    <scope>NUCLEOTIDE SEQUENCE [LARGE SCALE GENOMIC DNA]</scope>
    <source>
        <strain evidence="2 3">S276</strain>
    </source>
</reference>
<accession>A0A388M0L9</accession>
<evidence type="ECO:0000256" key="1">
    <source>
        <dbReference type="SAM" id="MobiDB-lite"/>
    </source>
</evidence>